<protein>
    <recommendedName>
        <fullName evidence="6">Ankyrin repeat protein</fullName>
    </recommendedName>
</protein>
<feature type="repeat" description="ANK" evidence="3">
    <location>
        <begin position="419"/>
        <end position="454"/>
    </location>
</feature>
<feature type="repeat" description="ANK" evidence="3">
    <location>
        <begin position="354"/>
        <end position="386"/>
    </location>
</feature>
<dbReference type="PROSITE" id="PS50088">
    <property type="entry name" value="ANK_REPEAT"/>
    <property type="match status" value="8"/>
</dbReference>
<feature type="repeat" description="ANK" evidence="3">
    <location>
        <begin position="253"/>
        <end position="285"/>
    </location>
</feature>
<evidence type="ECO:0000256" key="1">
    <source>
        <dbReference type="ARBA" id="ARBA00022737"/>
    </source>
</evidence>
<reference evidence="4 5" key="1">
    <citation type="submission" date="2024-03" db="EMBL/GenBank/DDBJ databases">
        <title>The genome assembly and annotation of the cricket Gryllus longicercus Weissman &amp; Gray.</title>
        <authorList>
            <person name="Szrajer S."/>
            <person name="Gray D."/>
            <person name="Ylla G."/>
        </authorList>
    </citation>
    <scope>NUCLEOTIDE SEQUENCE [LARGE SCALE GENOMIC DNA]</scope>
    <source>
        <strain evidence="4">DAG 2021-001</strain>
        <tissue evidence="4">Whole body minus gut</tissue>
    </source>
</reference>
<dbReference type="PANTHER" id="PTHR24173:SF74">
    <property type="entry name" value="ANKYRIN REPEAT DOMAIN-CONTAINING PROTEIN 16"/>
    <property type="match status" value="1"/>
</dbReference>
<dbReference type="SMART" id="SM00248">
    <property type="entry name" value="ANK"/>
    <property type="match status" value="11"/>
</dbReference>
<feature type="repeat" description="ANK" evidence="3">
    <location>
        <begin position="101"/>
        <end position="133"/>
    </location>
</feature>
<evidence type="ECO:0000313" key="4">
    <source>
        <dbReference type="EMBL" id="KAK7867489.1"/>
    </source>
</evidence>
<dbReference type="EMBL" id="JAZDUA010000118">
    <property type="protein sequence ID" value="KAK7867489.1"/>
    <property type="molecule type" value="Genomic_DNA"/>
</dbReference>
<feature type="repeat" description="ANK" evidence="3">
    <location>
        <begin position="320"/>
        <end position="353"/>
    </location>
</feature>
<keyword evidence="5" id="KW-1185">Reference proteome</keyword>
<comment type="caution">
    <text evidence="4">The sequence shown here is derived from an EMBL/GenBank/DDBJ whole genome shotgun (WGS) entry which is preliminary data.</text>
</comment>
<feature type="repeat" description="ANK" evidence="3">
    <location>
        <begin position="134"/>
        <end position="166"/>
    </location>
</feature>
<dbReference type="PANTHER" id="PTHR24173">
    <property type="entry name" value="ANKYRIN REPEAT CONTAINING"/>
    <property type="match status" value="1"/>
</dbReference>
<dbReference type="Pfam" id="PF00023">
    <property type="entry name" value="Ank"/>
    <property type="match status" value="1"/>
</dbReference>
<feature type="repeat" description="ANK" evidence="3">
    <location>
        <begin position="167"/>
        <end position="199"/>
    </location>
</feature>
<dbReference type="Proteomes" id="UP001378592">
    <property type="component" value="Unassembled WGS sequence"/>
</dbReference>
<sequence>MAKRKWARALRRAAARGDAEGAARLLRSVPKWRHVELQRALNACASEQVARAFAAHAPAFFEEDGGGAIAVMGAAAHGREATLRALLAAGACHADARGSFEGEMPLHAASEAGHAACAQALLEFGADPHARSSFEWAPLHWAAHGGRAACARVLLRWGADAAALDAVQRSALHWAASCGYLDVLRVLLDAGADVHARDYIGYNPLHLAARGYWENHVSSQLPDKSDWDAPTDHLGCIRALVRHGADVDALDDEEQTPLMVAAENAFSQGIKLLLELGADLSLCTTAGENVLHFACRSADLETMGCVFETGAFDVQCRSGDGSTPLHVSASHWRTAECVEALVRRGADVHARDAKGRTPLHLSASRGRPEGIDALLRLGARVAARDLAGKTPLHRAAVTFEDCVRALLRRGAPVDARDDDGRTPLHDVAALEEYPPVANARALLEAGASRAARDHAGRTPLQAAVCPEMRLLLSKWGVAG</sequence>
<keyword evidence="1" id="KW-0677">Repeat</keyword>
<accession>A0AAN9W0C5</accession>
<dbReference type="SUPFAM" id="SSF48403">
    <property type="entry name" value="Ankyrin repeat"/>
    <property type="match status" value="2"/>
</dbReference>
<evidence type="ECO:0000256" key="2">
    <source>
        <dbReference type="ARBA" id="ARBA00023043"/>
    </source>
</evidence>
<dbReference type="PRINTS" id="PR01415">
    <property type="entry name" value="ANKYRIN"/>
</dbReference>
<organism evidence="4 5">
    <name type="scientific">Gryllus longicercus</name>
    <dbReference type="NCBI Taxonomy" id="2509291"/>
    <lineage>
        <taxon>Eukaryota</taxon>
        <taxon>Metazoa</taxon>
        <taxon>Ecdysozoa</taxon>
        <taxon>Arthropoda</taxon>
        <taxon>Hexapoda</taxon>
        <taxon>Insecta</taxon>
        <taxon>Pterygota</taxon>
        <taxon>Neoptera</taxon>
        <taxon>Polyneoptera</taxon>
        <taxon>Orthoptera</taxon>
        <taxon>Ensifera</taxon>
        <taxon>Gryllidea</taxon>
        <taxon>Grylloidea</taxon>
        <taxon>Gryllidae</taxon>
        <taxon>Gryllinae</taxon>
        <taxon>Gryllus</taxon>
    </lineage>
</organism>
<dbReference type="Pfam" id="PF12796">
    <property type="entry name" value="Ank_2"/>
    <property type="match status" value="3"/>
</dbReference>
<feature type="repeat" description="ANK" evidence="3">
    <location>
        <begin position="387"/>
        <end position="418"/>
    </location>
</feature>
<evidence type="ECO:0000256" key="3">
    <source>
        <dbReference type="PROSITE-ProRule" id="PRU00023"/>
    </source>
</evidence>
<gene>
    <name evidence="4" type="ORF">R5R35_004497</name>
</gene>
<evidence type="ECO:0000313" key="5">
    <source>
        <dbReference type="Proteomes" id="UP001378592"/>
    </source>
</evidence>
<dbReference type="PROSITE" id="PS50297">
    <property type="entry name" value="ANK_REP_REGION"/>
    <property type="match status" value="5"/>
</dbReference>
<dbReference type="AlphaFoldDB" id="A0AAN9W0C5"/>
<keyword evidence="2 3" id="KW-0040">ANK repeat</keyword>
<dbReference type="InterPro" id="IPR002110">
    <property type="entry name" value="Ankyrin_rpt"/>
</dbReference>
<name>A0AAN9W0C5_9ORTH</name>
<proteinExistence type="predicted"/>
<evidence type="ECO:0008006" key="6">
    <source>
        <dbReference type="Google" id="ProtNLM"/>
    </source>
</evidence>
<dbReference type="Gene3D" id="1.25.40.20">
    <property type="entry name" value="Ankyrin repeat-containing domain"/>
    <property type="match status" value="5"/>
</dbReference>
<dbReference type="InterPro" id="IPR036770">
    <property type="entry name" value="Ankyrin_rpt-contain_sf"/>
</dbReference>